<name>A0A3Q1J148_ANATE</name>
<reference evidence="2" key="1">
    <citation type="submission" date="2021-04" db="EMBL/GenBank/DDBJ databases">
        <authorList>
            <consortium name="Wellcome Sanger Institute Data Sharing"/>
        </authorList>
    </citation>
    <scope>NUCLEOTIDE SEQUENCE [LARGE SCALE GENOMIC DNA]</scope>
</reference>
<reference evidence="2" key="2">
    <citation type="submission" date="2025-08" db="UniProtKB">
        <authorList>
            <consortium name="Ensembl"/>
        </authorList>
    </citation>
    <scope>IDENTIFICATION</scope>
</reference>
<dbReference type="Proteomes" id="UP000265040">
    <property type="component" value="Chromosome 3"/>
</dbReference>
<proteinExistence type="predicted"/>
<protein>
    <submittedName>
        <fullName evidence="2">Uncharacterized protein</fullName>
    </submittedName>
</protein>
<evidence type="ECO:0000256" key="1">
    <source>
        <dbReference type="SAM" id="MobiDB-lite"/>
    </source>
</evidence>
<dbReference type="InParanoid" id="A0A3Q1J148"/>
<reference evidence="2" key="3">
    <citation type="submission" date="2025-09" db="UniProtKB">
        <authorList>
            <consortium name="Ensembl"/>
        </authorList>
    </citation>
    <scope>IDENTIFICATION</scope>
</reference>
<dbReference type="Ensembl" id="ENSATET00000024135.2">
    <property type="protein sequence ID" value="ENSATEP00000023753.2"/>
    <property type="gene ID" value="ENSATEG00000016469.2"/>
</dbReference>
<dbReference type="AlphaFoldDB" id="A0A3Q1J148"/>
<keyword evidence="3" id="KW-1185">Reference proteome</keyword>
<evidence type="ECO:0000313" key="3">
    <source>
        <dbReference type="Proteomes" id="UP000265040"/>
    </source>
</evidence>
<sequence length="91" mass="10492">MKPPALQGAPSPQLPSESLRDLEGKGMGGEEQYLESERGKYEWLNIEKRGEMIWDYCRTSKSEEERAKRGIRTHADTGRTSVDKHTWLKEI</sequence>
<evidence type="ECO:0000313" key="2">
    <source>
        <dbReference type="Ensembl" id="ENSATEP00000023753.2"/>
    </source>
</evidence>
<accession>A0A3Q1J148</accession>
<organism evidence="2 3">
    <name type="scientific">Anabas testudineus</name>
    <name type="common">Climbing perch</name>
    <name type="synonym">Anthias testudineus</name>
    <dbReference type="NCBI Taxonomy" id="64144"/>
    <lineage>
        <taxon>Eukaryota</taxon>
        <taxon>Metazoa</taxon>
        <taxon>Chordata</taxon>
        <taxon>Craniata</taxon>
        <taxon>Vertebrata</taxon>
        <taxon>Euteleostomi</taxon>
        <taxon>Actinopterygii</taxon>
        <taxon>Neopterygii</taxon>
        <taxon>Teleostei</taxon>
        <taxon>Neoteleostei</taxon>
        <taxon>Acanthomorphata</taxon>
        <taxon>Anabantaria</taxon>
        <taxon>Anabantiformes</taxon>
        <taxon>Anabantoidei</taxon>
        <taxon>Anabantidae</taxon>
        <taxon>Anabas</taxon>
    </lineage>
</organism>
<feature type="region of interest" description="Disordered" evidence="1">
    <location>
        <begin position="1"/>
        <end position="32"/>
    </location>
</feature>